<proteinExistence type="predicted"/>
<sequence>MGRREVPCEPSMVAGPTTALAGPAAARGELAVLSAGGDGSSRPAAGGGGSASPLARGVNGNAGGSSASDCGSSTRALGCQPSASSQYMGITIKTPQQTTTKERLTETPTTGTPFVTMTTNSWG</sequence>
<evidence type="ECO:0000256" key="1">
    <source>
        <dbReference type="SAM" id="MobiDB-lite"/>
    </source>
</evidence>
<gene>
    <name evidence="2" type="ORF">PCOR1329_LOCUS63026</name>
</gene>
<accession>A0ABN9W3V8</accession>
<evidence type="ECO:0000313" key="3">
    <source>
        <dbReference type="Proteomes" id="UP001189429"/>
    </source>
</evidence>
<dbReference type="Proteomes" id="UP001189429">
    <property type="component" value="Unassembled WGS sequence"/>
</dbReference>
<evidence type="ECO:0000313" key="2">
    <source>
        <dbReference type="EMBL" id="CAK0879649.1"/>
    </source>
</evidence>
<feature type="compositionally biased region" description="Low complexity" evidence="1">
    <location>
        <begin position="34"/>
        <end position="44"/>
    </location>
</feature>
<keyword evidence="3" id="KW-1185">Reference proteome</keyword>
<dbReference type="EMBL" id="CAUYUJ010017985">
    <property type="protein sequence ID" value="CAK0879649.1"/>
    <property type="molecule type" value="Genomic_DNA"/>
</dbReference>
<name>A0ABN9W3V8_9DINO</name>
<comment type="caution">
    <text evidence="2">The sequence shown here is derived from an EMBL/GenBank/DDBJ whole genome shotgun (WGS) entry which is preliminary data.</text>
</comment>
<organism evidence="2 3">
    <name type="scientific">Prorocentrum cordatum</name>
    <dbReference type="NCBI Taxonomy" id="2364126"/>
    <lineage>
        <taxon>Eukaryota</taxon>
        <taxon>Sar</taxon>
        <taxon>Alveolata</taxon>
        <taxon>Dinophyceae</taxon>
        <taxon>Prorocentrales</taxon>
        <taxon>Prorocentraceae</taxon>
        <taxon>Prorocentrum</taxon>
    </lineage>
</organism>
<feature type="compositionally biased region" description="Low complexity" evidence="1">
    <location>
        <begin position="106"/>
        <end position="123"/>
    </location>
</feature>
<feature type="compositionally biased region" description="Low complexity" evidence="1">
    <location>
        <begin position="51"/>
        <end position="73"/>
    </location>
</feature>
<protein>
    <submittedName>
        <fullName evidence="2">Uncharacterized protein</fullName>
    </submittedName>
</protein>
<feature type="compositionally biased region" description="Low complexity" evidence="1">
    <location>
        <begin position="90"/>
        <end position="99"/>
    </location>
</feature>
<reference evidence="2" key="1">
    <citation type="submission" date="2023-10" db="EMBL/GenBank/DDBJ databases">
        <authorList>
            <person name="Chen Y."/>
            <person name="Shah S."/>
            <person name="Dougan E. K."/>
            <person name="Thang M."/>
            <person name="Chan C."/>
        </authorList>
    </citation>
    <scope>NUCLEOTIDE SEQUENCE [LARGE SCALE GENOMIC DNA]</scope>
</reference>
<feature type="region of interest" description="Disordered" evidence="1">
    <location>
        <begin position="34"/>
        <end position="123"/>
    </location>
</feature>